<feature type="transmembrane region" description="Helical" evidence="7">
    <location>
        <begin position="21"/>
        <end position="42"/>
    </location>
</feature>
<dbReference type="AlphaFoldDB" id="A0A7X3FHJ4"/>
<dbReference type="InterPro" id="IPR005171">
    <property type="entry name" value="Cyt_c_oxidase_su4_prok"/>
</dbReference>
<comment type="similarity">
    <text evidence="2">Belongs to the cytochrome c oxidase bacterial subunit 4 family.</text>
</comment>
<dbReference type="PANTHER" id="PTHR36835:SF1">
    <property type="entry name" value="CYTOCHROME BO(3) UBIQUINOL OXIDASE SUBUNIT 4"/>
    <property type="match status" value="1"/>
</dbReference>
<evidence type="ECO:0000256" key="1">
    <source>
        <dbReference type="ARBA" id="ARBA00004651"/>
    </source>
</evidence>
<keyword evidence="3" id="KW-1003">Cell membrane</keyword>
<dbReference type="Pfam" id="PF03626">
    <property type="entry name" value="COX4_pro"/>
    <property type="match status" value="1"/>
</dbReference>
<dbReference type="GO" id="GO:0015990">
    <property type="term" value="P:electron transport coupled proton transport"/>
    <property type="evidence" value="ECO:0007669"/>
    <property type="project" value="TreeGrafter"/>
</dbReference>
<evidence type="ECO:0000256" key="7">
    <source>
        <dbReference type="SAM" id="Phobius"/>
    </source>
</evidence>
<proteinExistence type="inferred from homology"/>
<evidence type="ECO:0000313" key="9">
    <source>
        <dbReference type="Proteomes" id="UP000490800"/>
    </source>
</evidence>
<keyword evidence="5 7" id="KW-1133">Transmembrane helix</keyword>
<dbReference type="OrthoDB" id="2989516at2"/>
<evidence type="ECO:0000313" key="8">
    <source>
        <dbReference type="EMBL" id="MVO99869.1"/>
    </source>
</evidence>
<dbReference type="EMBL" id="RHLK01000004">
    <property type="protein sequence ID" value="MVO99869.1"/>
    <property type="molecule type" value="Genomic_DNA"/>
</dbReference>
<keyword evidence="6 7" id="KW-0472">Membrane</keyword>
<feature type="transmembrane region" description="Helical" evidence="7">
    <location>
        <begin position="48"/>
        <end position="68"/>
    </location>
</feature>
<dbReference type="PANTHER" id="PTHR36835">
    <property type="entry name" value="CYTOCHROME BO(3) UBIQUINOL OXIDASE SUBUNIT 4"/>
    <property type="match status" value="1"/>
</dbReference>
<organism evidence="8 9">
    <name type="scientific">Paenibacillus lutrae</name>
    <dbReference type="NCBI Taxonomy" id="2078573"/>
    <lineage>
        <taxon>Bacteria</taxon>
        <taxon>Bacillati</taxon>
        <taxon>Bacillota</taxon>
        <taxon>Bacilli</taxon>
        <taxon>Bacillales</taxon>
        <taxon>Paenibacillaceae</taxon>
        <taxon>Paenibacillus</taxon>
    </lineage>
</organism>
<name>A0A7X3FHJ4_9BACL</name>
<dbReference type="Proteomes" id="UP000490800">
    <property type="component" value="Unassembled WGS sequence"/>
</dbReference>
<keyword evidence="9" id="KW-1185">Reference proteome</keyword>
<comment type="caution">
    <text evidence="8">The sequence shown here is derived from an EMBL/GenBank/DDBJ whole genome shotgun (WGS) entry which is preliminary data.</text>
</comment>
<dbReference type="RefSeq" id="WP_157335193.1">
    <property type="nucleotide sequence ID" value="NZ_RHLK01000004.1"/>
</dbReference>
<feature type="transmembrane region" description="Helical" evidence="7">
    <location>
        <begin position="80"/>
        <end position="102"/>
    </location>
</feature>
<dbReference type="GO" id="GO:0009486">
    <property type="term" value="F:cytochrome bo3 ubiquinol oxidase activity"/>
    <property type="evidence" value="ECO:0007669"/>
    <property type="project" value="TreeGrafter"/>
</dbReference>
<gene>
    <name evidence="8" type="ORF">EDM21_10050</name>
</gene>
<dbReference type="GO" id="GO:0019646">
    <property type="term" value="P:aerobic electron transport chain"/>
    <property type="evidence" value="ECO:0007669"/>
    <property type="project" value="TreeGrafter"/>
</dbReference>
<protein>
    <submittedName>
        <fullName evidence="8">Cytochrome C oxidase subunit IV</fullName>
    </submittedName>
</protein>
<dbReference type="GO" id="GO:0005886">
    <property type="term" value="C:plasma membrane"/>
    <property type="evidence" value="ECO:0007669"/>
    <property type="project" value="UniProtKB-SubCell"/>
</dbReference>
<evidence type="ECO:0000256" key="5">
    <source>
        <dbReference type="ARBA" id="ARBA00022989"/>
    </source>
</evidence>
<evidence type="ECO:0000256" key="6">
    <source>
        <dbReference type="ARBA" id="ARBA00023136"/>
    </source>
</evidence>
<evidence type="ECO:0000256" key="2">
    <source>
        <dbReference type="ARBA" id="ARBA00008079"/>
    </source>
</evidence>
<dbReference type="GO" id="GO:0015078">
    <property type="term" value="F:proton transmembrane transporter activity"/>
    <property type="evidence" value="ECO:0007669"/>
    <property type="project" value="TreeGrafter"/>
</dbReference>
<evidence type="ECO:0000256" key="4">
    <source>
        <dbReference type="ARBA" id="ARBA00022692"/>
    </source>
</evidence>
<sequence>MSTHETTSPSKRHKHPSPANHYYSYIASILLTMIAFLLVMYGGLDKTFLYGFLLFMALIQVTLQLAYWMHMKEKGHLFPIIGIIFGGIVALTAVAAAVFWMWW</sequence>
<accession>A0A7X3FHJ4</accession>
<reference evidence="8 9" key="1">
    <citation type="journal article" date="2019" name="Microorganisms">
        <title>Paenibacillus lutrae sp. nov., A Chitinolytic Species Isolated from A River Otter in Castril Natural Park, Granada, Spain.</title>
        <authorList>
            <person name="Rodriguez M."/>
            <person name="Reina J.C."/>
            <person name="Bejar V."/>
            <person name="Llamas I."/>
        </authorList>
    </citation>
    <scope>NUCLEOTIDE SEQUENCE [LARGE SCALE GENOMIC DNA]</scope>
    <source>
        <strain evidence="8 9">N10</strain>
    </source>
</reference>
<comment type="subcellular location">
    <subcellularLocation>
        <location evidence="1">Cell membrane</location>
        <topology evidence="1">Multi-pass membrane protein</topology>
    </subcellularLocation>
</comment>
<evidence type="ECO:0000256" key="3">
    <source>
        <dbReference type="ARBA" id="ARBA00022475"/>
    </source>
</evidence>
<dbReference type="InterPro" id="IPR050968">
    <property type="entry name" value="Cytochrome_c_oxidase_bac_sub4"/>
</dbReference>
<dbReference type="GO" id="GO:0009319">
    <property type="term" value="C:cytochrome o ubiquinol oxidase complex"/>
    <property type="evidence" value="ECO:0007669"/>
    <property type="project" value="TreeGrafter"/>
</dbReference>
<keyword evidence="4 7" id="KW-0812">Transmembrane</keyword>